<keyword evidence="2 6" id="KW-0812">Transmembrane</keyword>
<name>A0A8H5K247_9HYPO</name>
<dbReference type="PRINTS" id="PR01036">
    <property type="entry name" value="TCRTETB"/>
</dbReference>
<dbReference type="Pfam" id="PF07690">
    <property type="entry name" value="MFS_1"/>
    <property type="match status" value="1"/>
</dbReference>
<comment type="caution">
    <text evidence="8">The sequence shown here is derived from an EMBL/GenBank/DDBJ whole genome shotgun (WGS) entry which is preliminary data.</text>
</comment>
<evidence type="ECO:0000256" key="4">
    <source>
        <dbReference type="ARBA" id="ARBA00023136"/>
    </source>
</evidence>
<gene>
    <name evidence="8" type="ORF">FNAPI_2571</name>
</gene>
<comment type="subcellular location">
    <subcellularLocation>
        <location evidence="1">Membrane</location>
        <topology evidence="1">Multi-pass membrane protein</topology>
    </subcellularLocation>
</comment>
<feature type="transmembrane region" description="Helical" evidence="6">
    <location>
        <begin position="100"/>
        <end position="118"/>
    </location>
</feature>
<evidence type="ECO:0000256" key="5">
    <source>
        <dbReference type="ARBA" id="ARBA00023180"/>
    </source>
</evidence>
<protein>
    <submittedName>
        <fullName evidence="8">Multidrug transporter</fullName>
    </submittedName>
</protein>
<dbReference type="PANTHER" id="PTHR23501:SF156">
    <property type="entry name" value="TRANSPORTER, PUTATIVE-RELATED"/>
    <property type="match status" value="1"/>
</dbReference>
<dbReference type="InterPro" id="IPR036259">
    <property type="entry name" value="MFS_trans_sf"/>
</dbReference>
<evidence type="ECO:0000259" key="7">
    <source>
        <dbReference type="PROSITE" id="PS50850"/>
    </source>
</evidence>
<dbReference type="AlphaFoldDB" id="A0A8H5K247"/>
<evidence type="ECO:0000256" key="6">
    <source>
        <dbReference type="SAM" id="Phobius"/>
    </source>
</evidence>
<dbReference type="InterPro" id="IPR011701">
    <property type="entry name" value="MFS"/>
</dbReference>
<feature type="transmembrane region" description="Helical" evidence="6">
    <location>
        <begin position="62"/>
        <end position="88"/>
    </location>
</feature>
<dbReference type="EMBL" id="JAAOAO010000086">
    <property type="protein sequence ID" value="KAF5563656.1"/>
    <property type="molecule type" value="Genomic_DNA"/>
</dbReference>
<accession>A0A8H5K247</accession>
<dbReference type="SUPFAM" id="SSF103473">
    <property type="entry name" value="MFS general substrate transporter"/>
    <property type="match status" value="1"/>
</dbReference>
<sequence>MEQPDARIINPEISVTPVQQNHGIELETVKNAKGNSSSKDAEALQVDDGTQPKRKKSLAFKLAFTGLSATLFVFQVDATALGIALPTIANDLKGSSLESFWANLSYTLCGLVMQPVWASISDAFGRKPPLYACIGLFFIGSITFAVAQNMKTIIVGRVLQGFGGGGIDVLIQVILADMTTLEERSKYLGLMGIPNAVGNILVPSVGALFSTYATW</sequence>
<proteinExistence type="predicted"/>
<dbReference type="PANTHER" id="PTHR23501">
    <property type="entry name" value="MAJOR FACILITATOR SUPERFAMILY"/>
    <property type="match status" value="1"/>
</dbReference>
<evidence type="ECO:0000313" key="8">
    <source>
        <dbReference type="EMBL" id="KAF5563656.1"/>
    </source>
</evidence>
<keyword evidence="4 6" id="KW-0472">Membrane</keyword>
<keyword evidence="3 6" id="KW-1133">Transmembrane helix</keyword>
<feature type="domain" description="Major facilitator superfamily (MFS) profile" evidence="7">
    <location>
        <begin position="63"/>
        <end position="215"/>
    </location>
</feature>
<feature type="transmembrane region" description="Helical" evidence="6">
    <location>
        <begin position="153"/>
        <end position="175"/>
    </location>
</feature>
<feature type="transmembrane region" description="Helical" evidence="6">
    <location>
        <begin position="187"/>
        <end position="209"/>
    </location>
</feature>
<evidence type="ECO:0000256" key="2">
    <source>
        <dbReference type="ARBA" id="ARBA00022692"/>
    </source>
</evidence>
<dbReference type="PROSITE" id="PS50850">
    <property type="entry name" value="MFS"/>
    <property type="match status" value="1"/>
</dbReference>
<dbReference type="Proteomes" id="UP000574317">
    <property type="component" value="Unassembled WGS sequence"/>
</dbReference>
<feature type="transmembrane region" description="Helical" evidence="6">
    <location>
        <begin position="130"/>
        <end position="147"/>
    </location>
</feature>
<evidence type="ECO:0000256" key="1">
    <source>
        <dbReference type="ARBA" id="ARBA00004141"/>
    </source>
</evidence>
<dbReference type="Gene3D" id="1.20.1720.10">
    <property type="entry name" value="Multidrug resistance protein D"/>
    <property type="match status" value="1"/>
</dbReference>
<dbReference type="InterPro" id="IPR020846">
    <property type="entry name" value="MFS_dom"/>
</dbReference>
<evidence type="ECO:0000313" key="9">
    <source>
        <dbReference type="Proteomes" id="UP000574317"/>
    </source>
</evidence>
<organism evidence="8 9">
    <name type="scientific">Fusarium napiforme</name>
    <dbReference type="NCBI Taxonomy" id="42672"/>
    <lineage>
        <taxon>Eukaryota</taxon>
        <taxon>Fungi</taxon>
        <taxon>Dikarya</taxon>
        <taxon>Ascomycota</taxon>
        <taxon>Pezizomycotina</taxon>
        <taxon>Sordariomycetes</taxon>
        <taxon>Hypocreomycetidae</taxon>
        <taxon>Hypocreales</taxon>
        <taxon>Nectriaceae</taxon>
        <taxon>Fusarium</taxon>
        <taxon>Fusarium fujikuroi species complex</taxon>
    </lineage>
</organism>
<keyword evidence="5" id="KW-0325">Glycoprotein</keyword>
<keyword evidence="9" id="KW-1185">Reference proteome</keyword>
<dbReference type="GO" id="GO:0022857">
    <property type="term" value="F:transmembrane transporter activity"/>
    <property type="evidence" value="ECO:0007669"/>
    <property type="project" value="InterPro"/>
</dbReference>
<evidence type="ECO:0000256" key="3">
    <source>
        <dbReference type="ARBA" id="ARBA00022989"/>
    </source>
</evidence>
<dbReference type="GO" id="GO:0005886">
    <property type="term" value="C:plasma membrane"/>
    <property type="evidence" value="ECO:0007669"/>
    <property type="project" value="TreeGrafter"/>
</dbReference>
<reference evidence="8 9" key="1">
    <citation type="submission" date="2020-05" db="EMBL/GenBank/DDBJ databases">
        <title>Identification and distribution of gene clusters putatively required for synthesis of sphingolipid metabolism inhibitors in phylogenetically diverse species of the filamentous fungus Fusarium.</title>
        <authorList>
            <person name="Kim H.-S."/>
            <person name="Busman M."/>
            <person name="Brown D.W."/>
            <person name="Divon H."/>
            <person name="Uhlig S."/>
            <person name="Proctor R.H."/>
        </authorList>
    </citation>
    <scope>NUCLEOTIDE SEQUENCE [LARGE SCALE GENOMIC DNA]</scope>
    <source>
        <strain evidence="8 9">NRRL 25196</strain>
    </source>
</reference>